<feature type="region of interest" description="Disordered" evidence="1">
    <location>
        <begin position="60"/>
        <end position="81"/>
    </location>
</feature>
<dbReference type="EMBL" id="VUOA01000033">
    <property type="protein sequence ID" value="KAA2235793.1"/>
    <property type="molecule type" value="Genomic_DNA"/>
</dbReference>
<name>A0A5B2V8H8_9HYPH</name>
<accession>A0A5B2V8H8</accession>
<evidence type="ECO:0000313" key="2">
    <source>
        <dbReference type="EMBL" id="KAA2235793.1"/>
    </source>
</evidence>
<evidence type="ECO:0000256" key="1">
    <source>
        <dbReference type="SAM" id="MobiDB-lite"/>
    </source>
</evidence>
<protein>
    <submittedName>
        <fullName evidence="2">DUF2239 family protein</fullName>
    </submittedName>
</protein>
<dbReference type="InterPro" id="IPR018715">
    <property type="entry name" value="DUF2239"/>
</dbReference>
<reference evidence="2 3" key="2">
    <citation type="submission" date="2019-09" db="EMBL/GenBank/DDBJ databases">
        <authorList>
            <person name="Jin C."/>
        </authorList>
    </citation>
    <scope>NUCLEOTIDE SEQUENCE [LARGE SCALE GENOMIC DNA]</scope>
    <source>
        <strain evidence="2 3">BN140002</strain>
    </source>
</reference>
<dbReference type="Pfam" id="PF09998">
    <property type="entry name" value="DUF2239"/>
    <property type="match status" value="1"/>
</dbReference>
<keyword evidence="3" id="KW-1185">Reference proteome</keyword>
<reference evidence="2 3" key="1">
    <citation type="submission" date="2019-09" db="EMBL/GenBank/DDBJ databases">
        <title>Salinarimonas rosea gen. nov., sp. nov., a new member of the a-2 subgroup of the Proteobacteria.</title>
        <authorList>
            <person name="Liu J."/>
        </authorList>
    </citation>
    <scope>NUCLEOTIDE SEQUENCE [LARGE SCALE GENOMIC DNA]</scope>
    <source>
        <strain evidence="2 3">BN140002</strain>
    </source>
</reference>
<dbReference type="AlphaFoldDB" id="A0A5B2V8H8"/>
<organism evidence="2 3">
    <name type="scientific">Salinarimonas soli</name>
    <dbReference type="NCBI Taxonomy" id="1638099"/>
    <lineage>
        <taxon>Bacteria</taxon>
        <taxon>Pseudomonadati</taxon>
        <taxon>Pseudomonadota</taxon>
        <taxon>Alphaproteobacteria</taxon>
        <taxon>Hyphomicrobiales</taxon>
        <taxon>Salinarimonadaceae</taxon>
        <taxon>Salinarimonas</taxon>
    </lineage>
</organism>
<gene>
    <name evidence="2" type="ORF">F0L46_18395</name>
</gene>
<dbReference type="RefSeq" id="WP_149820228.1">
    <property type="nucleotide sequence ID" value="NZ_VUOA01000033.1"/>
</dbReference>
<comment type="caution">
    <text evidence="2">The sequence shown here is derived from an EMBL/GenBank/DDBJ whole genome shotgun (WGS) entry which is preliminary data.</text>
</comment>
<proteinExistence type="predicted"/>
<evidence type="ECO:0000313" key="3">
    <source>
        <dbReference type="Proteomes" id="UP000323142"/>
    </source>
</evidence>
<dbReference type="Proteomes" id="UP000323142">
    <property type="component" value="Unassembled WGS sequence"/>
</dbReference>
<dbReference type="OrthoDB" id="282960at2"/>
<sequence>MAHPSTHTAFQGFALLARGTLGDVALAAKRAAEADAEGSILIFEDATGRQIDLDLRGSEAEVRARHTPAADPPEAAVEARGRGRPRLGVTAREVTLLPRHWDWLASRPGGASVTLRRLVDEARRRDGEGGRSGRDAAYGFMAAIAGNLPGFEEASRALFAGDRDRFEARTAGWPEDVRAHATRLAFGG</sequence>